<dbReference type="Proteomes" id="UP001458880">
    <property type="component" value="Unassembled WGS sequence"/>
</dbReference>
<sequence>MECITNLNAFRNIVGARRNSVRSVWNDSVGKLYCCNTKLTSLSLYILVDVSLHLLVEIYSVFWNIWVLILIVFAPFSGDLQRFLEYMGTYFNCFKMFTDLSIGFVSSWNL</sequence>
<organism evidence="2 3">
    <name type="scientific">Popillia japonica</name>
    <name type="common">Japanese beetle</name>
    <dbReference type="NCBI Taxonomy" id="7064"/>
    <lineage>
        <taxon>Eukaryota</taxon>
        <taxon>Metazoa</taxon>
        <taxon>Ecdysozoa</taxon>
        <taxon>Arthropoda</taxon>
        <taxon>Hexapoda</taxon>
        <taxon>Insecta</taxon>
        <taxon>Pterygota</taxon>
        <taxon>Neoptera</taxon>
        <taxon>Endopterygota</taxon>
        <taxon>Coleoptera</taxon>
        <taxon>Polyphaga</taxon>
        <taxon>Scarabaeiformia</taxon>
        <taxon>Scarabaeidae</taxon>
        <taxon>Rutelinae</taxon>
        <taxon>Popillia</taxon>
    </lineage>
</organism>
<evidence type="ECO:0000256" key="1">
    <source>
        <dbReference type="SAM" id="Phobius"/>
    </source>
</evidence>
<protein>
    <submittedName>
        <fullName evidence="2">Uncharacterized protein</fullName>
    </submittedName>
</protein>
<evidence type="ECO:0000313" key="2">
    <source>
        <dbReference type="EMBL" id="KAK9681138.1"/>
    </source>
</evidence>
<name>A0AAW1HW77_POPJA</name>
<dbReference type="EMBL" id="JASPKY010000842">
    <property type="protein sequence ID" value="KAK9681138.1"/>
    <property type="molecule type" value="Genomic_DNA"/>
</dbReference>
<keyword evidence="3" id="KW-1185">Reference proteome</keyword>
<evidence type="ECO:0000313" key="3">
    <source>
        <dbReference type="Proteomes" id="UP001458880"/>
    </source>
</evidence>
<reference evidence="2 3" key="1">
    <citation type="journal article" date="2024" name="BMC Genomics">
        <title>De novo assembly and annotation of Popillia japonica's genome with initial clues to its potential as an invasive pest.</title>
        <authorList>
            <person name="Cucini C."/>
            <person name="Boschi S."/>
            <person name="Funari R."/>
            <person name="Cardaioli E."/>
            <person name="Iannotti N."/>
            <person name="Marturano G."/>
            <person name="Paoli F."/>
            <person name="Bruttini M."/>
            <person name="Carapelli A."/>
            <person name="Frati F."/>
            <person name="Nardi F."/>
        </authorList>
    </citation>
    <scope>NUCLEOTIDE SEQUENCE [LARGE SCALE GENOMIC DNA]</scope>
    <source>
        <strain evidence="2">DMR45628</strain>
    </source>
</reference>
<dbReference type="AlphaFoldDB" id="A0AAW1HW77"/>
<proteinExistence type="predicted"/>
<gene>
    <name evidence="2" type="ORF">QE152_g38539</name>
</gene>
<feature type="transmembrane region" description="Helical" evidence="1">
    <location>
        <begin position="58"/>
        <end position="77"/>
    </location>
</feature>
<accession>A0AAW1HW77</accession>
<keyword evidence="1" id="KW-0812">Transmembrane</keyword>
<comment type="caution">
    <text evidence="2">The sequence shown here is derived from an EMBL/GenBank/DDBJ whole genome shotgun (WGS) entry which is preliminary data.</text>
</comment>
<keyword evidence="1" id="KW-1133">Transmembrane helix</keyword>
<keyword evidence="1" id="KW-0472">Membrane</keyword>